<dbReference type="GeneID" id="37268762"/>
<dbReference type="STRING" id="58919.A0A316Z4L2"/>
<feature type="domain" description="DH" evidence="2">
    <location>
        <begin position="386"/>
        <end position="667"/>
    </location>
</feature>
<dbReference type="SMART" id="SM00233">
    <property type="entry name" value="PH"/>
    <property type="match status" value="1"/>
</dbReference>
<dbReference type="PANTHER" id="PTHR12673">
    <property type="entry name" value="FACIOGENITAL DYSPLASIA PROTEIN"/>
    <property type="match status" value="1"/>
</dbReference>
<dbReference type="SUPFAM" id="SSF48065">
    <property type="entry name" value="DBL homology domain (DH-domain)"/>
    <property type="match status" value="1"/>
</dbReference>
<dbReference type="Gene3D" id="2.30.29.30">
    <property type="entry name" value="Pleckstrin-homology domain (PH domain)/Phosphotyrosine-binding domain (PTB)"/>
    <property type="match status" value="1"/>
</dbReference>
<feature type="compositionally biased region" description="Low complexity" evidence="1">
    <location>
        <begin position="268"/>
        <end position="282"/>
    </location>
</feature>
<sequence length="1092" mass="115140">MGTVVLSDAPTTFTPVAPALSLLGELPVQASGGPCAASCSRTAASLSELASAVLTMQSAEHYDETAPLASPTGESSQSGASTPSASRMLQASRDPMDQAAAGAPQQVLMSRGISAESSSSPFVTPPGGEAVDLGILTPPVRPATPPAPRRHSTASSVASSGRRSLCDGVAALASHILSVRTSPEQLARAATPPILARRRSREADVASSSSGRSQSSAIERSERRGGNRSLSFSESEEVSSALGLANMTAGSDDMQQTRRRANSEAPQPSVAVSGSASSSTPGDRSDAPEIGRTLSTSTSTTDRSSNVSSLDTCATSTGSLSDAMPPGKELHIDTVNVPAPSVPQAPHSPDGQGERPHTTPQTTPELLFPPAGSRRTSDGQRFSKLRRLYALHELVETERRFAEDLSLLMVFFDNLSDQPYFSEHPERVATVTRNARQMLLLHTKVADKLEAILRDAGVDPADGVGADAASSEAAESAVVAVAQYFTQMGPSLAAEFAFFCSRHAEALAVVREAERRHGGDDWKAFERSCGNILRGLSRGIPRSTHSHSRSHSGSATPVSGSHFLTGLAPLTQLSGGFDSASLAPLTPYGTSAPTTPMSESASSSMLREGAARLLFSDYFVKPIQRLCLYPVCLNTLLKHSPEDEDAHAPLLAALSTMRKVAEDVDRAGREREKDLMAELISSRIEPQMSVTPAFIGSLGHCLLAGALDVCHHHSIVNPLSAPLRFKYQAVFLYRGFLTIAKVRKPHTYEPKHWFPLWAARLDDASLTRGERSATASSSVLPLSFRIICQGGHYFELVASSAREREIWIDHLSRAIVDAPLTANVSTGFPSSLGSASRLAIDLGDPGAPTPDEYDVLDPLSAFFAENAASPTPVDITVRYAPASQRATVDRATVFSDVIYQVRSGSAFGQRTDVDGSLPSWHSATPAIGAAVGAAMGFARAAARKTVSRRSSAILLSDEELTADGPLGAAGAALAAAELRLNGSSADGATWKQKMRTSRSRPALFVSPSLRGSADQLVSQSASPSSIFGNATLHDEPVQALTPVTPSSHVSESNGQRAATLRPTHARTKASVLNRRIWPSCRRSPRSPTLGPS</sequence>
<dbReference type="Proteomes" id="UP000245946">
    <property type="component" value="Unassembled WGS sequence"/>
</dbReference>
<evidence type="ECO:0000313" key="3">
    <source>
        <dbReference type="EMBL" id="PWN95898.1"/>
    </source>
</evidence>
<feature type="compositionally biased region" description="Low complexity" evidence="1">
    <location>
        <begin position="293"/>
        <end position="309"/>
    </location>
</feature>
<keyword evidence="4" id="KW-1185">Reference proteome</keyword>
<feature type="compositionally biased region" description="Low complexity" evidence="1">
    <location>
        <begin position="207"/>
        <end position="216"/>
    </location>
</feature>
<evidence type="ECO:0000256" key="1">
    <source>
        <dbReference type="SAM" id="MobiDB-lite"/>
    </source>
</evidence>
<dbReference type="SUPFAM" id="SSF50729">
    <property type="entry name" value="PH domain-like"/>
    <property type="match status" value="1"/>
</dbReference>
<reference evidence="3 4" key="1">
    <citation type="journal article" date="2018" name="Mol. Biol. Evol.">
        <title>Broad Genomic Sampling Reveals a Smut Pathogenic Ancestry of the Fungal Clade Ustilaginomycotina.</title>
        <authorList>
            <person name="Kijpornyongpan T."/>
            <person name="Mondo S.J."/>
            <person name="Barry K."/>
            <person name="Sandor L."/>
            <person name="Lee J."/>
            <person name="Lipzen A."/>
            <person name="Pangilinan J."/>
            <person name="LaButti K."/>
            <person name="Hainaut M."/>
            <person name="Henrissat B."/>
            <person name="Grigoriev I.V."/>
            <person name="Spatafora J.W."/>
            <person name="Aime M.C."/>
        </authorList>
    </citation>
    <scope>NUCLEOTIDE SEQUENCE [LARGE SCALE GENOMIC DNA]</scope>
    <source>
        <strain evidence="3 4">MCA 4186</strain>
    </source>
</reference>
<dbReference type="Gene3D" id="1.20.900.10">
    <property type="entry name" value="Dbl homology (DH) domain"/>
    <property type="match status" value="1"/>
</dbReference>
<accession>A0A316Z4L2</accession>
<dbReference type="PANTHER" id="PTHR12673:SF270">
    <property type="entry name" value="FYVE-TYPE DOMAIN-CONTAINING PROTEIN"/>
    <property type="match status" value="1"/>
</dbReference>
<feature type="region of interest" description="Disordered" evidence="1">
    <location>
        <begin position="250"/>
        <end position="379"/>
    </location>
</feature>
<feature type="compositionally biased region" description="Polar residues" evidence="1">
    <location>
        <begin position="310"/>
        <end position="320"/>
    </location>
</feature>
<feature type="region of interest" description="Disordered" evidence="1">
    <location>
        <begin position="1043"/>
        <end position="1066"/>
    </location>
</feature>
<organism evidence="3 4">
    <name type="scientific">Tilletiopsis washingtonensis</name>
    <dbReference type="NCBI Taxonomy" id="58919"/>
    <lineage>
        <taxon>Eukaryota</taxon>
        <taxon>Fungi</taxon>
        <taxon>Dikarya</taxon>
        <taxon>Basidiomycota</taxon>
        <taxon>Ustilaginomycotina</taxon>
        <taxon>Exobasidiomycetes</taxon>
        <taxon>Entylomatales</taxon>
        <taxon>Entylomatales incertae sedis</taxon>
        <taxon>Tilletiopsis</taxon>
    </lineage>
</organism>
<proteinExistence type="predicted"/>
<feature type="compositionally biased region" description="Low complexity" evidence="1">
    <location>
        <begin position="75"/>
        <end position="86"/>
    </location>
</feature>
<dbReference type="PROSITE" id="PS50010">
    <property type="entry name" value="DH_2"/>
    <property type="match status" value="1"/>
</dbReference>
<dbReference type="InterPro" id="IPR011993">
    <property type="entry name" value="PH-like_dom_sf"/>
</dbReference>
<feature type="region of interest" description="Disordered" evidence="1">
    <location>
        <begin position="539"/>
        <end position="558"/>
    </location>
</feature>
<dbReference type="GO" id="GO:0005737">
    <property type="term" value="C:cytoplasm"/>
    <property type="evidence" value="ECO:0007669"/>
    <property type="project" value="TreeGrafter"/>
</dbReference>
<dbReference type="EMBL" id="KZ819302">
    <property type="protein sequence ID" value="PWN95898.1"/>
    <property type="molecule type" value="Genomic_DNA"/>
</dbReference>
<feature type="compositionally biased region" description="Polar residues" evidence="1">
    <location>
        <begin position="1043"/>
        <end position="1056"/>
    </location>
</feature>
<evidence type="ECO:0000313" key="4">
    <source>
        <dbReference type="Proteomes" id="UP000245946"/>
    </source>
</evidence>
<evidence type="ECO:0000259" key="2">
    <source>
        <dbReference type="PROSITE" id="PS50010"/>
    </source>
</evidence>
<dbReference type="InterPro" id="IPR035899">
    <property type="entry name" value="DBL_dom_sf"/>
</dbReference>
<protein>
    <recommendedName>
        <fullName evidence="2">DH domain-containing protein</fullName>
    </recommendedName>
</protein>
<dbReference type="Pfam" id="PF00621">
    <property type="entry name" value="RhoGEF"/>
    <property type="match status" value="2"/>
</dbReference>
<name>A0A316Z4L2_9BASI</name>
<feature type="region of interest" description="Disordered" evidence="1">
    <location>
        <begin position="184"/>
        <end position="238"/>
    </location>
</feature>
<dbReference type="InterPro" id="IPR000219">
    <property type="entry name" value="DH_dom"/>
</dbReference>
<dbReference type="InterPro" id="IPR001849">
    <property type="entry name" value="PH_domain"/>
</dbReference>
<dbReference type="InterPro" id="IPR051092">
    <property type="entry name" value="FYVE_RhoGEF_PH"/>
</dbReference>
<dbReference type="GO" id="GO:0005085">
    <property type="term" value="F:guanyl-nucleotide exchange factor activity"/>
    <property type="evidence" value="ECO:0007669"/>
    <property type="project" value="InterPro"/>
</dbReference>
<feature type="region of interest" description="Disordered" evidence="1">
    <location>
        <begin position="62"/>
        <end position="162"/>
    </location>
</feature>
<dbReference type="AlphaFoldDB" id="A0A316Z4L2"/>
<dbReference type="OrthoDB" id="1716625at2759"/>
<gene>
    <name evidence="3" type="ORF">FA09DRAFT_326505</name>
</gene>
<dbReference type="RefSeq" id="XP_025596177.1">
    <property type="nucleotide sequence ID" value="XM_025741218.1"/>
</dbReference>